<reference evidence="2" key="1">
    <citation type="journal article" date="2020" name="mSystems">
        <title>Genome- and Community-Level Interaction Insights into Carbon Utilization and Element Cycling Functions of Hydrothermarchaeota in Hydrothermal Sediment.</title>
        <authorList>
            <person name="Zhou Z."/>
            <person name="Liu Y."/>
            <person name="Xu W."/>
            <person name="Pan J."/>
            <person name="Luo Z.H."/>
            <person name="Li M."/>
        </authorList>
    </citation>
    <scope>NUCLEOTIDE SEQUENCE [LARGE SCALE GENOMIC DNA]</scope>
    <source>
        <strain evidence="2">SpSt-855</strain>
    </source>
</reference>
<evidence type="ECO:0000256" key="1">
    <source>
        <dbReference type="SAM" id="Coils"/>
    </source>
</evidence>
<dbReference type="AlphaFoldDB" id="A0A7V4XR04"/>
<name>A0A7V4XR04_9BACT</name>
<evidence type="ECO:0008006" key="3">
    <source>
        <dbReference type="Google" id="ProtNLM"/>
    </source>
</evidence>
<dbReference type="EMBL" id="DTKL01000015">
    <property type="protein sequence ID" value="HGY93558.1"/>
    <property type="molecule type" value="Genomic_DNA"/>
</dbReference>
<proteinExistence type="predicted"/>
<organism evidence="2">
    <name type="scientific">Acidobacterium capsulatum</name>
    <dbReference type="NCBI Taxonomy" id="33075"/>
    <lineage>
        <taxon>Bacteria</taxon>
        <taxon>Pseudomonadati</taxon>
        <taxon>Acidobacteriota</taxon>
        <taxon>Terriglobia</taxon>
        <taxon>Terriglobales</taxon>
        <taxon>Acidobacteriaceae</taxon>
        <taxon>Acidobacterium</taxon>
    </lineage>
</organism>
<sequence length="93" mass="10717">MSTLALQDAEVPVVADDLIALEQRVLRTVELLRNERTARAKAEEEMAAMRQLMDEQSVQLTEVQTQLRTLESEREGVRQRVERLLQQLDEINA</sequence>
<feature type="coiled-coil region" evidence="1">
    <location>
        <begin position="32"/>
        <end position="87"/>
    </location>
</feature>
<keyword evidence="1" id="KW-0175">Coiled coil</keyword>
<accession>A0A7V4XR04</accession>
<comment type="caution">
    <text evidence="2">The sequence shown here is derived from an EMBL/GenBank/DDBJ whole genome shotgun (WGS) entry which is preliminary data.</text>
</comment>
<protein>
    <recommendedName>
        <fullName evidence="3">Cell division protein ZapB</fullName>
    </recommendedName>
</protein>
<evidence type="ECO:0000313" key="2">
    <source>
        <dbReference type="EMBL" id="HGY93558.1"/>
    </source>
</evidence>
<gene>
    <name evidence="2" type="ORF">ENW50_02550</name>
</gene>